<dbReference type="Gene3D" id="3.40.50.720">
    <property type="entry name" value="NAD(P)-binding Rossmann-like Domain"/>
    <property type="match status" value="1"/>
</dbReference>
<dbReference type="PANTHER" id="PTHR43267">
    <property type="entry name" value="TRNA THREONYLCARBAMOYLADENOSINE DEHYDRATASE"/>
    <property type="match status" value="1"/>
</dbReference>
<dbReference type="InterPro" id="IPR000594">
    <property type="entry name" value="ThiF_NAD_FAD-bd"/>
</dbReference>
<dbReference type="VEuPathDB" id="FungiDB:H257_08382"/>
<name>W4GES6_APHAT</name>
<dbReference type="GeneID" id="20810378"/>
<dbReference type="GO" id="GO:0061503">
    <property type="term" value="F:tRNA threonylcarbamoyladenosine dehydratase"/>
    <property type="evidence" value="ECO:0007669"/>
    <property type="project" value="TreeGrafter"/>
</dbReference>
<organism evidence="2">
    <name type="scientific">Aphanomyces astaci</name>
    <name type="common">Crayfish plague agent</name>
    <dbReference type="NCBI Taxonomy" id="112090"/>
    <lineage>
        <taxon>Eukaryota</taxon>
        <taxon>Sar</taxon>
        <taxon>Stramenopiles</taxon>
        <taxon>Oomycota</taxon>
        <taxon>Saprolegniomycetes</taxon>
        <taxon>Saprolegniales</taxon>
        <taxon>Verrucalvaceae</taxon>
        <taxon>Aphanomyces</taxon>
    </lineage>
</organism>
<protein>
    <recommendedName>
        <fullName evidence="1">THIF-type NAD/FAD binding fold domain-containing protein</fullName>
    </recommendedName>
</protein>
<accession>W4GES6</accession>
<evidence type="ECO:0000313" key="2">
    <source>
        <dbReference type="EMBL" id="ETV78197.1"/>
    </source>
</evidence>
<gene>
    <name evidence="2" type="ORF">H257_08382</name>
</gene>
<dbReference type="GO" id="GO:0061504">
    <property type="term" value="P:cyclic threonylcarbamoyladenosine biosynthetic process"/>
    <property type="evidence" value="ECO:0007669"/>
    <property type="project" value="TreeGrafter"/>
</dbReference>
<feature type="domain" description="THIF-type NAD/FAD binding fold" evidence="1">
    <location>
        <begin position="69"/>
        <end position="312"/>
    </location>
</feature>
<reference evidence="2" key="1">
    <citation type="submission" date="2013-12" db="EMBL/GenBank/DDBJ databases">
        <title>The Genome Sequence of Aphanomyces astaci APO3.</title>
        <authorList>
            <consortium name="The Broad Institute Genomics Platform"/>
            <person name="Russ C."/>
            <person name="Tyler B."/>
            <person name="van West P."/>
            <person name="Dieguez-Uribeondo J."/>
            <person name="Young S.K."/>
            <person name="Zeng Q."/>
            <person name="Gargeya S."/>
            <person name="Fitzgerald M."/>
            <person name="Abouelleil A."/>
            <person name="Alvarado L."/>
            <person name="Chapman S.B."/>
            <person name="Gainer-Dewar J."/>
            <person name="Goldberg J."/>
            <person name="Griggs A."/>
            <person name="Gujja S."/>
            <person name="Hansen M."/>
            <person name="Howarth C."/>
            <person name="Imamovic A."/>
            <person name="Ireland A."/>
            <person name="Larimer J."/>
            <person name="McCowan C."/>
            <person name="Murphy C."/>
            <person name="Pearson M."/>
            <person name="Poon T.W."/>
            <person name="Priest M."/>
            <person name="Roberts A."/>
            <person name="Saif S."/>
            <person name="Shea T."/>
            <person name="Sykes S."/>
            <person name="Wortman J."/>
            <person name="Nusbaum C."/>
            <person name="Birren B."/>
        </authorList>
    </citation>
    <scope>NUCLEOTIDE SEQUENCE [LARGE SCALE GENOMIC DNA]</scope>
    <source>
        <strain evidence="2">APO3</strain>
    </source>
</reference>
<dbReference type="EMBL" id="KI913131">
    <property type="protein sequence ID" value="ETV78197.1"/>
    <property type="molecule type" value="Genomic_DNA"/>
</dbReference>
<dbReference type="CDD" id="cd00755">
    <property type="entry name" value="YgdL_like"/>
    <property type="match status" value="1"/>
</dbReference>
<dbReference type="RefSeq" id="XP_009832534.1">
    <property type="nucleotide sequence ID" value="XM_009834232.1"/>
</dbReference>
<dbReference type="STRING" id="112090.W4GES6"/>
<dbReference type="Pfam" id="PF00899">
    <property type="entry name" value="ThiF"/>
    <property type="match status" value="1"/>
</dbReference>
<dbReference type="AlphaFoldDB" id="W4GES6"/>
<dbReference type="FunFam" id="3.40.50.720:FF:000449">
    <property type="entry name" value="Ubiquitin-activating enzyme (E1), putative"/>
    <property type="match status" value="1"/>
</dbReference>
<sequence length="433" mass="47015">MKAPSSLTFVQAAAVFSLGVATAAVGQYLLTQQPSKPQRQAQALPIAAPSSSPVEVDALSAEQFSRICSFFGEEGFDKIQHAFVIVIGLGGVGSHAAHMLARSGVRHLRLIDFDNVTLSSLNRHAVATRADVGLSKAQVLKQHLLEIVPQANIEALPVMFEEAVADQLLAGNPAYILDCIDDVTTKVALLAAASANGLKVITATSAGGKADPTRIHIGSLQDSVRDNLATKIRYFLKKKNVDASTITTVYSSEKSRCKLLPLDADQVDNPNQFGNVENFRIRVIPVLGTMPAMFGQSMAAFVLTEIAGAPITPENVAKLGRDQRNKYYQRLQQREKDAGFESKIAVDKDDMDFLYQEVWKARSSVSGIRCGGFDRMFMSRWRYELPLSPGNIVILTTKELAIMDDKGIEGFGADVVARIDARLQSFGSWDVDA</sequence>
<proteinExistence type="predicted"/>
<dbReference type="SUPFAM" id="SSF69572">
    <property type="entry name" value="Activating enzymes of the ubiquitin-like proteins"/>
    <property type="match status" value="1"/>
</dbReference>
<dbReference type="PANTHER" id="PTHR43267:SF2">
    <property type="entry name" value="TRNA THREONYLCARBAMOYLADENOSINE DEHYDRATASE 1-RELATED"/>
    <property type="match status" value="1"/>
</dbReference>
<dbReference type="OrthoDB" id="10265862at2759"/>
<evidence type="ECO:0000259" key="1">
    <source>
        <dbReference type="Pfam" id="PF00899"/>
    </source>
</evidence>
<dbReference type="InterPro" id="IPR035985">
    <property type="entry name" value="Ubiquitin-activating_enz"/>
</dbReference>
<dbReference type="GO" id="GO:0008641">
    <property type="term" value="F:ubiquitin-like modifier activating enzyme activity"/>
    <property type="evidence" value="ECO:0007669"/>
    <property type="project" value="InterPro"/>
</dbReference>
<dbReference type="InterPro" id="IPR045886">
    <property type="entry name" value="ThiF/MoeB/HesA"/>
</dbReference>